<dbReference type="InterPro" id="IPR000276">
    <property type="entry name" value="GPCR_Rhodpsn"/>
</dbReference>
<gene>
    <name evidence="10" type="ORF">PXEA_LOCUS485</name>
</gene>
<evidence type="ECO:0000256" key="3">
    <source>
        <dbReference type="ARBA" id="ARBA00022989"/>
    </source>
</evidence>
<feature type="domain" description="G-protein coupled receptors family 1 profile" evidence="9">
    <location>
        <begin position="52"/>
        <end position="177"/>
    </location>
</feature>
<feature type="transmembrane region" description="Helical" evidence="8">
    <location>
        <begin position="73"/>
        <end position="91"/>
    </location>
</feature>
<dbReference type="InterPro" id="IPR017452">
    <property type="entry name" value="GPCR_Rhodpsn_7TM"/>
</dbReference>
<protein>
    <recommendedName>
        <fullName evidence="9">G-protein coupled receptors family 1 profile domain-containing protein</fullName>
    </recommendedName>
</protein>
<dbReference type="PROSITE" id="PS50262">
    <property type="entry name" value="G_PROTEIN_RECEP_F1_2"/>
    <property type="match status" value="1"/>
</dbReference>
<dbReference type="Proteomes" id="UP000784294">
    <property type="component" value="Unassembled WGS sequence"/>
</dbReference>
<name>A0A448WAJ2_9PLAT</name>
<dbReference type="SUPFAM" id="SSF81321">
    <property type="entry name" value="Family A G protein-coupled receptor-like"/>
    <property type="match status" value="1"/>
</dbReference>
<dbReference type="OrthoDB" id="9996086at2759"/>
<dbReference type="PANTHER" id="PTHR24240">
    <property type="entry name" value="OPSIN"/>
    <property type="match status" value="1"/>
</dbReference>
<keyword evidence="11" id="KW-1185">Reference proteome</keyword>
<organism evidence="10 11">
    <name type="scientific">Protopolystoma xenopodis</name>
    <dbReference type="NCBI Taxonomy" id="117903"/>
    <lineage>
        <taxon>Eukaryota</taxon>
        <taxon>Metazoa</taxon>
        <taxon>Spiralia</taxon>
        <taxon>Lophotrochozoa</taxon>
        <taxon>Platyhelminthes</taxon>
        <taxon>Monogenea</taxon>
        <taxon>Polyopisthocotylea</taxon>
        <taxon>Polystomatidea</taxon>
        <taxon>Polystomatidae</taxon>
        <taxon>Protopolystoma</taxon>
    </lineage>
</organism>
<feature type="transmembrane region" description="Helical" evidence="8">
    <location>
        <begin position="153"/>
        <end position="173"/>
    </location>
</feature>
<comment type="subcellular location">
    <subcellularLocation>
        <location evidence="1">Membrane</location>
        <topology evidence="1">Multi-pass membrane protein</topology>
    </subcellularLocation>
</comment>
<keyword evidence="4" id="KW-0297">G-protein coupled receptor</keyword>
<evidence type="ECO:0000259" key="9">
    <source>
        <dbReference type="PROSITE" id="PS50262"/>
    </source>
</evidence>
<evidence type="ECO:0000313" key="11">
    <source>
        <dbReference type="Proteomes" id="UP000784294"/>
    </source>
</evidence>
<dbReference type="EMBL" id="CAAALY010000906">
    <property type="protein sequence ID" value="VEL07045.1"/>
    <property type="molecule type" value="Genomic_DNA"/>
</dbReference>
<dbReference type="AlphaFoldDB" id="A0A448WAJ2"/>
<keyword evidence="6" id="KW-0675">Receptor</keyword>
<dbReference type="GO" id="GO:0004930">
    <property type="term" value="F:G protein-coupled receptor activity"/>
    <property type="evidence" value="ECO:0007669"/>
    <property type="project" value="UniProtKB-KW"/>
</dbReference>
<evidence type="ECO:0000256" key="5">
    <source>
        <dbReference type="ARBA" id="ARBA00023136"/>
    </source>
</evidence>
<keyword evidence="5 8" id="KW-0472">Membrane</keyword>
<dbReference type="Pfam" id="PF00001">
    <property type="entry name" value="7tm_1"/>
    <property type="match status" value="1"/>
</dbReference>
<evidence type="ECO:0000256" key="4">
    <source>
        <dbReference type="ARBA" id="ARBA00023040"/>
    </source>
</evidence>
<dbReference type="GO" id="GO:0016020">
    <property type="term" value="C:membrane"/>
    <property type="evidence" value="ECO:0007669"/>
    <property type="project" value="UniProtKB-SubCell"/>
</dbReference>
<comment type="caution">
    <text evidence="10">The sequence shown here is derived from an EMBL/GenBank/DDBJ whole genome shotgun (WGS) entry which is preliminary data.</text>
</comment>
<evidence type="ECO:0000256" key="8">
    <source>
        <dbReference type="SAM" id="Phobius"/>
    </source>
</evidence>
<feature type="transmembrane region" description="Helical" evidence="8">
    <location>
        <begin position="111"/>
        <end position="132"/>
    </location>
</feature>
<evidence type="ECO:0000313" key="10">
    <source>
        <dbReference type="EMBL" id="VEL07045.1"/>
    </source>
</evidence>
<keyword evidence="7" id="KW-0807">Transducer</keyword>
<evidence type="ECO:0000256" key="1">
    <source>
        <dbReference type="ARBA" id="ARBA00004141"/>
    </source>
</evidence>
<proteinExistence type="predicted"/>
<dbReference type="PRINTS" id="PR00237">
    <property type="entry name" value="GPCRRHODOPSN"/>
</dbReference>
<reference evidence="10" key="1">
    <citation type="submission" date="2018-11" db="EMBL/GenBank/DDBJ databases">
        <authorList>
            <consortium name="Pathogen Informatics"/>
        </authorList>
    </citation>
    <scope>NUCLEOTIDE SEQUENCE</scope>
</reference>
<accession>A0A448WAJ2</accession>
<evidence type="ECO:0000256" key="7">
    <source>
        <dbReference type="ARBA" id="ARBA00023224"/>
    </source>
</evidence>
<keyword evidence="2 8" id="KW-0812">Transmembrane</keyword>
<keyword evidence="3 8" id="KW-1133">Transmembrane helix</keyword>
<feature type="transmembrane region" description="Helical" evidence="8">
    <location>
        <begin position="33"/>
        <end position="61"/>
    </location>
</feature>
<dbReference type="Gene3D" id="1.20.1070.10">
    <property type="entry name" value="Rhodopsin 7-helix transmembrane proteins"/>
    <property type="match status" value="1"/>
</dbReference>
<evidence type="ECO:0000256" key="2">
    <source>
        <dbReference type="ARBA" id="ARBA00022692"/>
    </source>
</evidence>
<sequence length="177" mass="20008">MSIQYNETFWYFDPELEPFSHPHWKNFPPTSPLYHYLVGIFIAVIGIFGLLGNMLVIYVFLSTKSLRTPTNMLIINLAVSDMSFAAINGFPLKTIASFNMRWGWGKLACELYGFAGGVLGFNSIFSLAFISVDRFFVIAQPFQTLKTLTYARAIGMIIASWLWSLMLSVPPFFGFGN</sequence>
<evidence type="ECO:0000256" key="6">
    <source>
        <dbReference type="ARBA" id="ARBA00023170"/>
    </source>
</evidence>
<dbReference type="InterPro" id="IPR050125">
    <property type="entry name" value="GPCR_opsins"/>
</dbReference>